<evidence type="ECO:0000259" key="6">
    <source>
        <dbReference type="Pfam" id="PF07291"/>
    </source>
</evidence>
<accession>A0ABT9U9W7</accession>
<feature type="transmembrane region" description="Helical" evidence="5">
    <location>
        <begin position="40"/>
        <end position="61"/>
    </location>
</feature>
<protein>
    <submittedName>
        <fullName evidence="7">Membrane protein YphA (DoxX/SURF4 family)</fullName>
    </submittedName>
</protein>
<evidence type="ECO:0000256" key="1">
    <source>
        <dbReference type="ARBA" id="ARBA00004141"/>
    </source>
</evidence>
<feature type="transmembrane region" description="Helical" evidence="5">
    <location>
        <begin position="6"/>
        <end position="28"/>
    </location>
</feature>
<dbReference type="RefSeq" id="WP_307207182.1">
    <property type="nucleotide sequence ID" value="NZ_JAUSSU010000011.1"/>
</dbReference>
<evidence type="ECO:0000256" key="5">
    <source>
        <dbReference type="SAM" id="Phobius"/>
    </source>
</evidence>
<sequence length="172" mass="19667">MIPFLQIMMLITFLISGIVKVFGFKDFMKTIEGLKVHKRLILPAASSVVLLELTVPVLLFISKTQRFSYYLIVILLICFAWSIYQAYTLQLRVSCNCFGNINPELFGWNTVLRVTLLLSVTFYLLISDTTTQWIEYPPEDLLYAIVGSLGVLLIYTLLPYALFGAFMSKKNE</sequence>
<comment type="subcellular location">
    <subcellularLocation>
        <location evidence="1">Membrane</location>
        <topology evidence="1">Multi-pass membrane protein</topology>
    </subcellularLocation>
</comment>
<evidence type="ECO:0000313" key="7">
    <source>
        <dbReference type="EMBL" id="MDQ0115495.1"/>
    </source>
</evidence>
<keyword evidence="2 5" id="KW-0812">Transmembrane</keyword>
<feature type="transmembrane region" description="Helical" evidence="5">
    <location>
        <begin position="105"/>
        <end position="126"/>
    </location>
</feature>
<dbReference type="InterPro" id="IPR009908">
    <property type="entry name" value="Methylamine_util_MauE"/>
</dbReference>
<feature type="transmembrane region" description="Helical" evidence="5">
    <location>
        <begin position="141"/>
        <end position="163"/>
    </location>
</feature>
<evidence type="ECO:0000313" key="8">
    <source>
        <dbReference type="Proteomes" id="UP001229346"/>
    </source>
</evidence>
<keyword evidence="4 5" id="KW-0472">Membrane</keyword>
<feature type="domain" description="Methylamine utilisation protein MauE" evidence="6">
    <location>
        <begin position="4"/>
        <end position="124"/>
    </location>
</feature>
<organism evidence="7 8">
    <name type="scientific">Paenibacillus harenae</name>
    <dbReference type="NCBI Taxonomy" id="306543"/>
    <lineage>
        <taxon>Bacteria</taxon>
        <taxon>Bacillati</taxon>
        <taxon>Bacillota</taxon>
        <taxon>Bacilli</taxon>
        <taxon>Bacillales</taxon>
        <taxon>Paenibacillaceae</taxon>
        <taxon>Paenibacillus</taxon>
    </lineage>
</organism>
<gene>
    <name evidence="7" type="ORF">J2T15_004962</name>
</gene>
<keyword evidence="8" id="KW-1185">Reference proteome</keyword>
<dbReference type="Pfam" id="PF07291">
    <property type="entry name" value="MauE"/>
    <property type="match status" value="1"/>
</dbReference>
<dbReference type="Proteomes" id="UP001229346">
    <property type="component" value="Unassembled WGS sequence"/>
</dbReference>
<evidence type="ECO:0000256" key="2">
    <source>
        <dbReference type="ARBA" id="ARBA00022692"/>
    </source>
</evidence>
<reference evidence="7 8" key="1">
    <citation type="submission" date="2023-07" db="EMBL/GenBank/DDBJ databases">
        <title>Sorghum-associated microbial communities from plants grown in Nebraska, USA.</title>
        <authorList>
            <person name="Schachtman D."/>
        </authorList>
    </citation>
    <scope>NUCLEOTIDE SEQUENCE [LARGE SCALE GENOMIC DNA]</scope>
    <source>
        <strain evidence="7 8">CC482</strain>
    </source>
</reference>
<dbReference type="EMBL" id="JAUSSU010000011">
    <property type="protein sequence ID" value="MDQ0115495.1"/>
    <property type="molecule type" value="Genomic_DNA"/>
</dbReference>
<evidence type="ECO:0000256" key="4">
    <source>
        <dbReference type="ARBA" id="ARBA00023136"/>
    </source>
</evidence>
<feature type="transmembrane region" description="Helical" evidence="5">
    <location>
        <begin position="67"/>
        <end position="84"/>
    </location>
</feature>
<keyword evidence="3 5" id="KW-1133">Transmembrane helix</keyword>
<name>A0ABT9U9W7_PAEHA</name>
<proteinExistence type="predicted"/>
<comment type="caution">
    <text evidence="7">The sequence shown here is derived from an EMBL/GenBank/DDBJ whole genome shotgun (WGS) entry which is preliminary data.</text>
</comment>
<evidence type="ECO:0000256" key="3">
    <source>
        <dbReference type="ARBA" id="ARBA00022989"/>
    </source>
</evidence>